<proteinExistence type="predicted"/>
<reference evidence="2 3" key="1">
    <citation type="submission" date="2024-02" db="EMBL/GenBank/DDBJ databases">
        <title>De novo assembly and annotation of 12 fungi associated with fruit tree decline syndrome in Ontario, Canada.</title>
        <authorList>
            <person name="Sulman M."/>
            <person name="Ellouze W."/>
            <person name="Ilyukhin E."/>
        </authorList>
    </citation>
    <scope>NUCLEOTIDE SEQUENCE [LARGE SCALE GENOMIC DNA]</scope>
    <source>
        <strain evidence="2 3">M169</strain>
    </source>
</reference>
<evidence type="ECO:0000313" key="2">
    <source>
        <dbReference type="EMBL" id="KAK7733872.1"/>
    </source>
</evidence>
<dbReference type="Gene3D" id="3.40.50.720">
    <property type="entry name" value="NAD(P)-binding Rossmann-like Domain"/>
    <property type="match status" value="1"/>
</dbReference>
<dbReference type="SUPFAM" id="SSF51735">
    <property type="entry name" value="NAD(P)-binding Rossmann-fold domains"/>
    <property type="match status" value="1"/>
</dbReference>
<keyword evidence="3" id="KW-1185">Reference proteome</keyword>
<protein>
    <recommendedName>
        <fullName evidence="1">NmrA-like domain-containing protein</fullName>
    </recommendedName>
</protein>
<dbReference type="InterPro" id="IPR008030">
    <property type="entry name" value="NmrA-like"/>
</dbReference>
<dbReference type="Proteomes" id="UP001430848">
    <property type="component" value="Unassembled WGS sequence"/>
</dbReference>
<dbReference type="PANTHER" id="PTHR47129:SF1">
    <property type="entry name" value="NMRA-LIKE DOMAIN-CONTAINING PROTEIN"/>
    <property type="match status" value="1"/>
</dbReference>
<accession>A0ABR1PDU7</accession>
<dbReference type="InterPro" id="IPR036291">
    <property type="entry name" value="NAD(P)-bd_dom_sf"/>
</dbReference>
<dbReference type="PANTHER" id="PTHR47129">
    <property type="entry name" value="QUINONE OXIDOREDUCTASE 2"/>
    <property type="match status" value="1"/>
</dbReference>
<feature type="domain" description="NmrA-like" evidence="1">
    <location>
        <begin position="39"/>
        <end position="304"/>
    </location>
</feature>
<sequence>MSSPPQQRQHAIIPSITRYTHIYNSQGHAPANITTMGMKEVGIFPASGALGGSTYRHLLRLVPNDHVTLINRYPEKVEAGYRDAGVRVRKASYESSPQELELAFSGLDVLFLVSYPSHVHEYRVKVQLPAIDAAKRAGVKHIFYSSLGFGSDAAGKSLKADSKTVVMQAHLDSEAHLDSLAKADPGFTYTSVREGLYSESYPIYTAFLDPKSAADGSEVRIPHDGGGPGVSWVKRDELGEATALLIARYCGIGGQFPQRLVNGKVLLSGDREITLAETVEILGKTVGKTFKIRQVGVDEYVKLPQVLQVFGSEEKCKTWATAWEGIKDGEAALVTGDLEEILGRKPEGYEKTIKELLA</sequence>
<dbReference type="Pfam" id="PF05368">
    <property type="entry name" value="NmrA"/>
    <property type="match status" value="1"/>
</dbReference>
<evidence type="ECO:0000313" key="3">
    <source>
        <dbReference type="Proteomes" id="UP001430848"/>
    </source>
</evidence>
<comment type="caution">
    <text evidence="2">The sequence shown here is derived from an EMBL/GenBank/DDBJ whole genome shotgun (WGS) entry which is preliminary data.</text>
</comment>
<gene>
    <name evidence="2" type="ORF">SLS63_004658</name>
</gene>
<organism evidence="2 3">
    <name type="scientific">Diaporthe eres</name>
    <name type="common">Phomopsis oblonga</name>
    <dbReference type="NCBI Taxonomy" id="83184"/>
    <lineage>
        <taxon>Eukaryota</taxon>
        <taxon>Fungi</taxon>
        <taxon>Dikarya</taxon>
        <taxon>Ascomycota</taxon>
        <taxon>Pezizomycotina</taxon>
        <taxon>Sordariomycetes</taxon>
        <taxon>Sordariomycetidae</taxon>
        <taxon>Diaporthales</taxon>
        <taxon>Diaporthaceae</taxon>
        <taxon>Diaporthe</taxon>
        <taxon>Diaporthe eres species complex</taxon>
    </lineage>
</organism>
<dbReference type="InterPro" id="IPR052718">
    <property type="entry name" value="NmrA-type_oxidoreductase"/>
</dbReference>
<name>A0ABR1PDU7_DIAER</name>
<evidence type="ECO:0000259" key="1">
    <source>
        <dbReference type="Pfam" id="PF05368"/>
    </source>
</evidence>
<dbReference type="EMBL" id="JAKNSF020000017">
    <property type="protein sequence ID" value="KAK7733872.1"/>
    <property type="molecule type" value="Genomic_DNA"/>
</dbReference>
<dbReference type="Gene3D" id="3.90.25.10">
    <property type="entry name" value="UDP-galactose 4-epimerase, domain 1"/>
    <property type="match status" value="1"/>
</dbReference>